<organism evidence="2 3">
    <name type="scientific">Bacteroides sedimenti</name>
    <dbReference type="NCBI Taxonomy" id="2136147"/>
    <lineage>
        <taxon>Bacteria</taxon>
        <taxon>Pseudomonadati</taxon>
        <taxon>Bacteroidota</taxon>
        <taxon>Bacteroidia</taxon>
        <taxon>Bacteroidales</taxon>
        <taxon>Bacteroidaceae</taxon>
        <taxon>Bacteroides</taxon>
    </lineage>
</organism>
<name>A0ABM8IE43_9BACE</name>
<accession>A0ABM8IE43</accession>
<keyword evidence="1" id="KW-0175">Coiled coil</keyword>
<evidence type="ECO:0000256" key="1">
    <source>
        <dbReference type="SAM" id="Coils"/>
    </source>
</evidence>
<feature type="coiled-coil region" evidence="1">
    <location>
        <begin position="3"/>
        <end position="35"/>
    </location>
</feature>
<dbReference type="RefSeq" id="WP_353331391.1">
    <property type="nucleotide sequence ID" value="NZ_AP028055.1"/>
</dbReference>
<gene>
    <name evidence="2" type="ORF">BSYN_24930</name>
</gene>
<dbReference type="EMBL" id="AP028055">
    <property type="protein sequence ID" value="BEH00229.1"/>
    <property type="molecule type" value="Genomic_DNA"/>
</dbReference>
<protein>
    <submittedName>
        <fullName evidence="2">Uncharacterized protein</fullName>
    </submittedName>
</protein>
<reference evidence="2 3" key="1">
    <citation type="submission" date="2023-04" db="EMBL/GenBank/DDBJ databases">
        <title>Draft genome sequence of acteroides sedimenti strain YN3PY1.</title>
        <authorList>
            <person name="Yoshida N."/>
        </authorList>
    </citation>
    <scope>NUCLEOTIDE SEQUENCE [LARGE SCALE GENOMIC DNA]</scope>
    <source>
        <strain evidence="2 3">YN3PY1</strain>
    </source>
</reference>
<evidence type="ECO:0000313" key="3">
    <source>
        <dbReference type="Proteomes" id="UP001496674"/>
    </source>
</evidence>
<evidence type="ECO:0000313" key="2">
    <source>
        <dbReference type="EMBL" id="BEH00229.1"/>
    </source>
</evidence>
<proteinExistence type="predicted"/>
<keyword evidence="3" id="KW-1185">Reference proteome</keyword>
<sequence>MTVQKEKEEAQIANARLQESELIRIRKEKTLLEKEMELRTDFFNRLNNLTFPFLASVEQKNANIRLTEEDWDSIVKNTDAAFNHFSVRLTKAYPELKREEILFCCLIKMKLGLTTLSSVYSLSKDAISKRKERIKKNKMKIEDGRSLDQFLSDF</sequence>
<dbReference type="Proteomes" id="UP001496674">
    <property type="component" value="Chromosome"/>
</dbReference>